<reference evidence="2" key="1">
    <citation type="submission" date="2021-06" db="EMBL/GenBank/DDBJ databases">
        <authorList>
            <person name="Kallberg Y."/>
            <person name="Tangrot J."/>
            <person name="Rosling A."/>
        </authorList>
    </citation>
    <scope>NUCLEOTIDE SEQUENCE</scope>
    <source>
        <strain evidence="2">IA702</strain>
    </source>
</reference>
<name>A0A9N9DHS7_9GLOM</name>
<feature type="non-terminal residue" evidence="2">
    <location>
        <position position="130"/>
    </location>
</feature>
<feature type="compositionally biased region" description="Basic and acidic residues" evidence="1">
    <location>
        <begin position="1"/>
        <end position="15"/>
    </location>
</feature>
<evidence type="ECO:0000256" key="1">
    <source>
        <dbReference type="SAM" id="MobiDB-lite"/>
    </source>
</evidence>
<feature type="region of interest" description="Disordered" evidence="1">
    <location>
        <begin position="1"/>
        <end position="50"/>
    </location>
</feature>
<organism evidence="2 3">
    <name type="scientific">Paraglomus occultum</name>
    <dbReference type="NCBI Taxonomy" id="144539"/>
    <lineage>
        <taxon>Eukaryota</taxon>
        <taxon>Fungi</taxon>
        <taxon>Fungi incertae sedis</taxon>
        <taxon>Mucoromycota</taxon>
        <taxon>Glomeromycotina</taxon>
        <taxon>Glomeromycetes</taxon>
        <taxon>Paraglomerales</taxon>
        <taxon>Paraglomeraceae</taxon>
        <taxon>Paraglomus</taxon>
    </lineage>
</organism>
<gene>
    <name evidence="2" type="ORF">POCULU_LOCUS9171</name>
</gene>
<dbReference type="EMBL" id="CAJVPJ010003169">
    <property type="protein sequence ID" value="CAG8636232.1"/>
    <property type="molecule type" value="Genomic_DNA"/>
</dbReference>
<dbReference type="AlphaFoldDB" id="A0A9N9DHS7"/>
<evidence type="ECO:0000313" key="2">
    <source>
        <dbReference type="EMBL" id="CAG8636232.1"/>
    </source>
</evidence>
<evidence type="ECO:0000313" key="3">
    <source>
        <dbReference type="Proteomes" id="UP000789572"/>
    </source>
</evidence>
<proteinExistence type="predicted"/>
<dbReference type="Proteomes" id="UP000789572">
    <property type="component" value="Unassembled WGS sequence"/>
</dbReference>
<accession>A0A9N9DHS7</accession>
<sequence>MQTNDKREIDKKSAKANENSSEKVTAGKTGGQPRIEFEEKSSVKSQSQKRKKKLVIIRIVKEQPEVHISVESNKAIKMTSQHHQRRGPGSYFNDQLTDPKMEMDCSVYHASLGAINFKVAKWIMGEGKTI</sequence>
<keyword evidence="3" id="KW-1185">Reference proteome</keyword>
<protein>
    <submittedName>
        <fullName evidence="2">6041_t:CDS:1</fullName>
    </submittedName>
</protein>
<comment type="caution">
    <text evidence="2">The sequence shown here is derived from an EMBL/GenBank/DDBJ whole genome shotgun (WGS) entry which is preliminary data.</text>
</comment>